<feature type="transmembrane region" description="Helical" evidence="1">
    <location>
        <begin position="50"/>
        <end position="68"/>
    </location>
</feature>
<keyword evidence="1" id="KW-1133">Transmembrane helix</keyword>
<organism evidence="2">
    <name type="scientific">marine sediment metagenome</name>
    <dbReference type="NCBI Taxonomy" id="412755"/>
    <lineage>
        <taxon>unclassified sequences</taxon>
        <taxon>metagenomes</taxon>
        <taxon>ecological metagenomes</taxon>
    </lineage>
</organism>
<dbReference type="SUPFAM" id="SSF53335">
    <property type="entry name" value="S-adenosyl-L-methionine-dependent methyltransferases"/>
    <property type="match status" value="1"/>
</dbReference>
<evidence type="ECO:0008006" key="3">
    <source>
        <dbReference type="Google" id="ProtNLM"/>
    </source>
</evidence>
<feature type="transmembrane region" description="Helical" evidence="1">
    <location>
        <begin position="25"/>
        <end position="43"/>
    </location>
</feature>
<dbReference type="Gene3D" id="3.40.50.150">
    <property type="entry name" value="Vaccinia Virus protein VP39"/>
    <property type="match status" value="1"/>
</dbReference>
<evidence type="ECO:0000256" key="1">
    <source>
        <dbReference type="SAM" id="Phobius"/>
    </source>
</evidence>
<feature type="transmembrane region" description="Helical" evidence="1">
    <location>
        <begin position="74"/>
        <end position="92"/>
    </location>
</feature>
<evidence type="ECO:0000313" key="2">
    <source>
        <dbReference type="EMBL" id="GAH97903.1"/>
    </source>
</evidence>
<dbReference type="InterPro" id="IPR029063">
    <property type="entry name" value="SAM-dependent_MTases_sf"/>
</dbReference>
<reference evidence="2" key="1">
    <citation type="journal article" date="2014" name="Front. Microbiol.">
        <title>High frequency of phylogenetically diverse reductive dehalogenase-homologous genes in deep subseafloor sedimentary metagenomes.</title>
        <authorList>
            <person name="Kawai M."/>
            <person name="Futagami T."/>
            <person name="Toyoda A."/>
            <person name="Takaki Y."/>
            <person name="Nishi S."/>
            <person name="Hori S."/>
            <person name="Arai W."/>
            <person name="Tsubouchi T."/>
            <person name="Morono Y."/>
            <person name="Uchiyama I."/>
            <person name="Ito T."/>
            <person name="Fujiyama A."/>
            <person name="Inagaki F."/>
            <person name="Takami H."/>
        </authorList>
    </citation>
    <scope>NUCLEOTIDE SEQUENCE</scope>
    <source>
        <strain evidence="2">Expedition CK06-06</strain>
    </source>
</reference>
<name>X1LUU3_9ZZZZ</name>
<feature type="non-terminal residue" evidence="2">
    <location>
        <position position="459"/>
    </location>
</feature>
<keyword evidence="1" id="KW-0472">Membrane</keyword>
<accession>X1LUU3</accession>
<gene>
    <name evidence="2" type="ORF">S06H3_04495</name>
</gene>
<protein>
    <recommendedName>
        <fullName evidence="3">PABS domain-containing protein</fullName>
    </recommendedName>
</protein>
<dbReference type="Pfam" id="PF01564">
    <property type="entry name" value="Spermine_synth"/>
    <property type="match status" value="1"/>
</dbReference>
<proteinExistence type="predicted"/>
<sequence>MLPFFFGGSFIGYTFYRQEKPGLTYFYNLIGSAAGAIIAIFIMQLMGKDGAIYISTAVGLIATVVLINKKYLKTFAALLSIFVVLATSAIVFQPRIMDIRMSPYKSLPTYLRFPDSRVIYSKENSYARLDVIESPSIKSAPGISLQYQKIPPPQYGITIDGDNLSAITRIENDVAELEFFEFLPTSIFFTAKPAPEEVLVIEPGGGMDVAGALYFGGENIYVSQNSSLMVDVLKDGFSDYSGNIYNDKKVEVFEVSSRNFSKITDRKFDLIIISLSDSFHPISAGAYSLNENYLYTVESISDLMAILKEDGVLAVTRWVQFPPSENLKALSTLYESLDYLQIGEIPKKVFAYRSWSTCTTLFKKDGFAENEINSLKEEVKKLNFDVVYYNGSRQDEANIYSILEEPYFYNYYKEIIEGTSSSREVFYKNYYFNIYPARDDRPYFFNFFRFGQIPDIIKY</sequence>
<keyword evidence="1" id="KW-0812">Transmembrane</keyword>
<dbReference type="EMBL" id="BARV01001582">
    <property type="protein sequence ID" value="GAH97903.1"/>
    <property type="molecule type" value="Genomic_DNA"/>
</dbReference>
<dbReference type="AlphaFoldDB" id="X1LUU3"/>
<comment type="caution">
    <text evidence="2">The sequence shown here is derived from an EMBL/GenBank/DDBJ whole genome shotgun (WGS) entry which is preliminary data.</text>
</comment>